<dbReference type="RefSeq" id="WP_284585894.1">
    <property type="nucleotide sequence ID" value="NZ_JASNVK010000016.1"/>
</dbReference>
<comment type="subcellular location">
    <subcellularLocation>
        <location evidence="1">Cell membrane</location>
        <topology evidence="1">Multi-pass membrane protein</topology>
    </subcellularLocation>
</comment>
<keyword evidence="4 7" id="KW-0812">Transmembrane</keyword>
<evidence type="ECO:0000256" key="5">
    <source>
        <dbReference type="ARBA" id="ARBA00022989"/>
    </source>
</evidence>
<dbReference type="PANTHER" id="PTHR43738">
    <property type="entry name" value="ABC TRANSPORTER, MEMBRANE PROTEIN"/>
    <property type="match status" value="1"/>
</dbReference>
<dbReference type="EMBL" id="JASNVK010000016">
    <property type="protein sequence ID" value="MDK4301335.1"/>
    <property type="molecule type" value="Genomic_DNA"/>
</dbReference>
<keyword evidence="5 7" id="KW-1133">Transmembrane helix</keyword>
<keyword evidence="3" id="KW-1003">Cell membrane</keyword>
<keyword evidence="6 7" id="KW-0472">Membrane</keyword>
<gene>
    <name evidence="9" type="ORF">QPX45_08805</name>
</gene>
<evidence type="ECO:0000256" key="1">
    <source>
        <dbReference type="ARBA" id="ARBA00004651"/>
    </source>
</evidence>
<dbReference type="PANTHER" id="PTHR43738:SF1">
    <property type="entry name" value="HEMIN TRANSPORT SYSTEM PERMEASE PROTEIN HRTB-RELATED"/>
    <property type="match status" value="1"/>
</dbReference>
<evidence type="ECO:0000313" key="10">
    <source>
        <dbReference type="Proteomes" id="UP001243856"/>
    </source>
</evidence>
<organism evidence="9 10">
    <name type="scientific">Corynebacterium propinquum</name>
    <dbReference type="NCBI Taxonomy" id="43769"/>
    <lineage>
        <taxon>Bacteria</taxon>
        <taxon>Bacillati</taxon>
        <taxon>Actinomycetota</taxon>
        <taxon>Actinomycetes</taxon>
        <taxon>Mycobacteriales</taxon>
        <taxon>Corynebacteriaceae</taxon>
        <taxon>Corynebacterium</taxon>
    </lineage>
</organism>
<evidence type="ECO:0000256" key="7">
    <source>
        <dbReference type="SAM" id="Phobius"/>
    </source>
</evidence>
<reference evidence="9 10" key="1">
    <citation type="submission" date="2023-05" db="EMBL/GenBank/DDBJ databases">
        <title>Metabolic capabilities are highly conserved among human nasal-associated Corynebacterium species in pangenomic analyses.</title>
        <authorList>
            <person name="Tran T.H."/>
            <person name="Roberts A.Q."/>
            <person name="Escapa I.F."/>
            <person name="Gao W."/>
            <person name="Conlan S."/>
            <person name="Kong H."/>
            <person name="Segre J.A."/>
            <person name="Kelly M.S."/>
            <person name="Lemon K.P."/>
        </authorList>
    </citation>
    <scope>NUCLEOTIDE SEQUENCE [LARGE SCALE GENOMIC DNA]</scope>
    <source>
        <strain evidence="9 10">KPL2811</strain>
    </source>
</reference>
<evidence type="ECO:0000256" key="3">
    <source>
        <dbReference type="ARBA" id="ARBA00022475"/>
    </source>
</evidence>
<keyword evidence="10" id="KW-1185">Reference proteome</keyword>
<feature type="transmembrane region" description="Helical" evidence="7">
    <location>
        <begin position="289"/>
        <end position="308"/>
    </location>
</feature>
<feature type="transmembrane region" description="Helical" evidence="7">
    <location>
        <begin position="15"/>
        <end position="35"/>
    </location>
</feature>
<sequence length="405" mass="41952">MFLALRDIVSARGRFSLISFVVGLITVLLVMLTGLTGGLAKHNTSALEALAPERYVFTSDGPSFQESQVTTSDVQEWQELVDADSQVIPLGTAQTRLEAGSALGVAVLGLPAGTKVPAPVVSGAGAAGSEIAGATAAGAAAEADSAAPLEPQEPQEPQEAVVAEDGIVVSHEIVAEAGVQPGETVEIGGVEQPVSAVVADEHYSHQPVVWASTQVWQRISRAHDDVVGTVLAVDTRDRHAGALSDTEWSDEEWQDAENQTGDSVATVEDSFSGLAAYKSEQASLQLIQVLLYAISALVTVAFLSVWTIQRSRDLSVLRALGASPGYVWKDALGQAAVVVGIGVVFGAGVGWAAGVWAGGSVPFDLQWTTIVVPAAGIWVLGMCGALVATRRVKKIDPASALEGKS</sequence>
<name>A0ABT7G3M2_9CORY</name>
<dbReference type="Proteomes" id="UP001243856">
    <property type="component" value="Unassembled WGS sequence"/>
</dbReference>
<evidence type="ECO:0000256" key="6">
    <source>
        <dbReference type="ARBA" id="ARBA00023136"/>
    </source>
</evidence>
<comment type="caution">
    <text evidence="9">The sequence shown here is derived from an EMBL/GenBank/DDBJ whole genome shotgun (WGS) entry which is preliminary data.</text>
</comment>
<evidence type="ECO:0000259" key="8">
    <source>
        <dbReference type="Pfam" id="PF02687"/>
    </source>
</evidence>
<evidence type="ECO:0000256" key="2">
    <source>
        <dbReference type="ARBA" id="ARBA00022448"/>
    </source>
</evidence>
<feature type="domain" description="ABC3 transporter permease C-terminal" evidence="8">
    <location>
        <begin position="289"/>
        <end position="397"/>
    </location>
</feature>
<feature type="transmembrane region" description="Helical" evidence="7">
    <location>
        <begin position="335"/>
        <end position="359"/>
    </location>
</feature>
<evidence type="ECO:0000256" key="4">
    <source>
        <dbReference type="ARBA" id="ARBA00022692"/>
    </source>
</evidence>
<dbReference type="InterPro" id="IPR003838">
    <property type="entry name" value="ABC3_permease_C"/>
</dbReference>
<proteinExistence type="predicted"/>
<evidence type="ECO:0000313" key="9">
    <source>
        <dbReference type="EMBL" id="MDK4301335.1"/>
    </source>
</evidence>
<dbReference type="InterPro" id="IPR051125">
    <property type="entry name" value="ABC-4/HrtB_transporter"/>
</dbReference>
<keyword evidence="2" id="KW-0813">Transport</keyword>
<protein>
    <submittedName>
        <fullName evidence="9">ABC transporter permease</fullName>
    </submittedName>
</protein>
<accession>A0ABT7G3M2</accession>
<dbReference type="Pfam" id="PF02687">
    <property type="entry name" value="FtsX"/>
    <property type="match status" value="1"/>
</dbReference>
<feature type="transmembrane region" description="Helical" evidence="7">
    <location>
        <begin position="365"/>
        <end position="388"/>
    </location>
</feature>